<dbReference type="Gene3D" id="3.30.420.40">
    <property type="match status" value="1"/>
</dbReference>
<dbReference type="InterPro" id="IPR043129">
    <property type="entry name" value="ATPase_NBD"/>
</dbReference>
<dbReference type="EMBL" id="JACHIN010000011">
    <property type="protein sequence ID" value="MBB5081730.1"/>
    <property type="molecule type" value="Genomic_DNA"/>
</dbReference>
<sequence length="71" mass="7287">MLTVDPELVVVGGGMSGAGELLAAPLRAELAEICLFPLRVEASTLGAESVALGAVRLALDHVEDELFGVRA</sequence>
<dbReference type="Proteomes" id="UP000568380">
    <property type="component" value="Unassembled WGS sequence"/>
</dbReference>
<keyword evidence="2" id="KW-1185">Reference proteome</keyword>
<protein>
    <submittedName>
        <fullName evidence="1">Putative NBD/HSP70 family sugar kinase</fullName>
    </submittedName>
</protein>
<dbReference type="SUPFAM" id="SSF53067">
    <property type="entry name" value="Actin-like ATPase domain"/>
    <property type="match status" value="1"/>
</dbReference>
<reference evidence="1 2" key="1">
    <citation type="submission" date="2020-08" db="EMBL/GenBank/DDBJ databases">
        <title>Genomic Encyclopedia of Type Strains, Phase IV (KMG-IV): sequencing the most valuable type-strain genomes for metagenomic binning, comparative biology and taxonomic classification.</title>
        <authorList>
            <person name="Goeker M."/>
        </authorList>
    </citation>
    <scope>NUCLEOTIDE SEQUENCE [LARGE SCALE GENOMIC DNA]</scope>
    <source>
        <strain evidence="1 2">DSM 45385</strain>
    </source>
</reference>
<keyword evidence="1" id="KW-0808">Transferase</keyword>
<keyword evidence="1" id="KW-0418">Kinase</keyword>
<gene>
    <name evidence="1" type="ORF">HNR40_007225</name>
</gene>
<comment type="caution">
    <text evidence="1">The sequence shown here is derived from an EMBL/GenBank/DDBJ whole genome shotgun (WGS) entry which is preliminary data.</text>
</comment>
<dbReference type="GO" id="GO:0016301">
    <property type="term" value="F:kinase activity"/>
    <property type="evidence" value="ECO:0007669"/>
    <property type="project" value="UniProtKB-KW"/>
</dbReference>
<name>A0A7W8EI88_9ACTN</name>
<organism evidence="1 2">
    <name type="scientific">Nonomuraea endophytica</name>
    <dbReference type="NCBI Taxonomy" id="714136"/>
    <lineage>
        <taxon>Bacteria</taxon>
        <taxon>Bacillati</taxon>
        <taxon>Actinomycetota</taxon>
        <taxon>Actinomycetes</taxon>
        <taxon>Streptosporangiales</taxon>
        <taxon>Streptosporangiaceae</taxon>
        <taxon>Nonomuraea</taxon>
    </lineage>
</organism>
<proteinExistence type="predicted"/>
<evidence type="ECO:0000313" key="2">
    <source>
        <dbReference type="Proteomes" id="UP000568380"/>
    </source>
</evidence>
<evidence type="ECO:0000313" key="1">
    <source>
        <dbReference type="EMBL" id="MBB5081730.1"/>
    </source>
</evidence>
<accession>A0A7W8EI88</accession>
<dbReference type="AlphaFoldDB" id="A0A7W8EI88"/>